<accession>A0A0L6CMA7</accession>
<evidence type="ECO:0000256" key="2">
    <source>
        <dbReference type="ARBA" id="ARBA00007511"/>
    </source>
</evidence>
<comment type="caution">
    <text evidence="7">The sequence shown here is derived from an EMBL/GenBank/DDBJ whole genome shotgun (WGS) entry which is preliminary data.</text>
</comment>
<dbReference type="InterPro" id="IPR005496">
    <property type="entry name" value="Integral_membrane_TerC"/>
</dbReference>
<dbReference type="PANTHER" id="PTHR30238">
    <property type="entry name" value="MEMBRANE BOUND PREDICTED REDOX MODULATOR"/>
    <property type="match status" value="1"/>
</dbReference>
<evidence type="ECO:0000313" key="8">
    <source>
        <dbReference type="Proteomes" id="UP000037397"/>
    </source>
</evidence>
<feature type="transmembrane region" description="Helical" evidence="6">
    <location>
        <begin position="103"/>
        <end position="125"/>
    </location>
</feature>
<protein>
    <submittedName>
        <fullName evidence="7">Transporter</fullName>
    </submittedName>
</protein>
<name>A0A0L6CMA7_9MICO</name>
<dbReference type="STRING" id="1631356.VV01_18355"/>
<dbReference type="Proteomes" id="UP000037397">
    <property type="component" value="Unassembled WGS sequence"/>
</dbReference>
<keyword evidence="5 6" id="KW-0472">Membrane</keyword>
<dbReference type="PATRIC" id="fig|1631356.3.peg.3659"/>
<proteinExistence type="inferred from homology"/>
<gene>
    <name evidence="7" type="ORF">VV01_18355</name>
</gene>
<keyword evidence="3 6" id="KW-0812">Transmembrane</keyword>
<feature type="transmembrane region" description="Helical" evidence="6">
    <location>
        <begin position="6"/>
        <end position="26"/>
    </location>
</feature>
<dbReference type="Pfam" id="PF03741">
    <property type="entry name" value="TerC"/>
    <property type="match status" value="1"/>
</dbReference>
<feature type="transmembrane region" description="Helical" evidence="6">
    <location>
        <begin position="293"/>
        <end position="315"/>
    </location>
</feature>
<sequence>MDVPLYVWILTILGILAMLAYDFLFHTRKAHVPTLKEASLWSAAYVGVAVLFGIGVLVFGGGTYGGEYFAGYITEKALSVDNLFVFLIIMSSFRVPREDQQKVLLFGIAFALVARTVFIFIGAALINQFAWVFYLFGLILLLTAGNMLRDDHDEDDEKQNIMVRLARRFIHTSPEYDGDKMFTHIDGKRVLTPMLLVMVAIGGTDILFALDSIPAIFGLTQSTFIVFTATAFSLLGLRQLFFVIEGLLERLIYLSYGLAAILGFIGIKLILHALHENNLPFINDGEHVKVVEISTGLSLAVIIGVLAITVIASLFSKRGRAETAISNARRHARDYLDLGYTTDLGERERIFGLLMAEGQQIRSLGPKYKALAEEDPELMSQIEEARRRHDEAGGTTTV</sequence>
<feature type="transmembrane region" description="Helical" evidence="6">
    <location>
        <begin position="79"/>
        <end position="96"/>
    </location>
</feature>
<evidence type="ECO:0000256" key="4">
    <source>
        <dbReference type="ARBA" id="ARBA00022989"/>
    </source>
</evidence>
<feature type="transmembrane region" description="Helical" evidence="6">
    <location>
        <begin position="222"/>
        <end position="244"/>
    </location>
</feature>
<dbReference type="NCBIfam" id="TIGR03718">
    <property type="entry name" value="R_switched_Alx"/>
    <property type="match status" value="1"/>
</dbReference>
<evidence type="ECO:0000313" key="7">
    <source>
        <dbReference type="EMBL" id="KNX38663.1"/>
    </source>
</evidence>
<comment type="similarity">
    <text evidence="2">Belongs to the TerC family.</text>
</comment>
<feature type="transmembrane region" description="Helical" evidence="6">
    <location>
        <begin position="131"/>
        <end position="148"/>
    </location>
</feature>
<evidence type="ECO:0000256" key="1">
    <source>
        <dbReference type="ARBA" id="ARBA00004141"/>
    </source>
</evidence>
<evidence type="ECO:0000256" key="3">
    <source>
        <dbReference type="ARBA" id="ARBA00022692"/>
    </source>
</evidence>
<keyword evidence="4 6" id="KW-1133">Transmembrane helix</keyword>
<dbReference type="PANTHER" id="PTHR30238:SF0">
    <property type="entry name" value="THYLAKOID MEMBRANE PROTEIN TERC, CHLOROPLASTIC"/>
    <property type="match status" value="1"/>
</dbReference>
<reference evidence="8" key="1">
    <citation type="submission" date="2015-03" db="EMBL/GenBank/DDBJ databases">
        <title>Luteipulveratus halotolerans sp. nov., a novel actinobacterium (Dermacoccaceae) from Sarawak, Malaysia.</title>
        <authorList>
            <person name="Juboi H."/>
            <person name="Basik A."/>
            <person name="Shamsul S.S."/>
            <person name="Arnold P."/>
            <person name="Schmitt E.K."/>
            <person name="Sanglier J.-J."/>
            <person name="Yeo T."/>
        </authorList>
    </citation>
    <scope>NUCLEOTIDE SEQUENCE [LARGE SCALE GENOMIC DNA]</scope>
    <source>
        <strain evidence="8">C296001</strain>
    </source>
</reference>
<keyword evidence="8" id="KW-1185">Reference proteome</keyword>
<evidence type="ECO:0000256" key="5">
    <source>
        <dbReference type="ARBA" id="ARBA00023136"/>
    </source>
</evidence>
<evidence type="ECO:0000256" key="6">
    <source>
        <dbReference type="SAM" id="Phobius"/>
    </source>
</evidence>
<dbReference type="AlphaFoldDB" id="A0A0L6CMA7"/>
<dbReference type="InterPro" id="IPR022369">
    <property type="entry name" value="Integral_membrane_TerC_rswitch"/>
</dbReference>
<dbReference type="OrthoDB" id="5242957at2"/>
<organism evidence="7 8">
    <name type="scientific">Luteipulveratus halotolerans</name>
    <dbReference type="NCBI Taxonomy" id="1631356"/>
    <lineage>
        <taxon>Bacteria</taxon>
        <taxon>Bacillati</taxon>
        <taxon>Actinomycetota</taxon>
        <taxon>Actinomycetes</taxon>
        <taxon>Micrococcales</taxon>
        <taxon>Dermacoccaceae</taxon>
        <taxon>Luteipulveratus</taxon>
    </lineage>
</organism>
<dbReference type="RefSeq" id="WP_050671150.1">
    <property type="nucleotide sequence ID" value="NZ_LAIR01000002.1"/>
</dbReference>
<feature type="transmembrane region" description="Helical" evidence="6">
    <location>
        <begin position="251"/>
        <end position="273"/>
    </location>
</feature>
<dbReference type="GO" id="GO:0016020">
    <property type="term" value="C:membrane"/>
    <property type="evidence" value="ECO:0007669"/>
    <property type="project" value="UniProtKB-SubCell"/>
</dbReference>
<feature type="transmembrane region" description="Helical" evidence="6">
    <location>
        <begin position="38"/>
        <end position="59"/>
    </location>
</feature>
<dbReference type="EMBL" id="LAIR01000002">
    <property type="protein sequence ID" value="KNX38663.1"/>
    <property type="molecule type" value="Genomic_DNA"/>
</dbReference>
<feature type="transmembrane region" description="Helical" evidence="6">
    <location>
        <begin position="190"/>
        <end position="210"/>
    </location>
</feature>
<comment type="subcellular location">
    <subcellularLocation>
        <location evidence="1">Membrane</location>
        <topology evidence="1">Multi-pass membrane protein</topology>
    </subcellularLocation>
</comment>